<protein>
    <submittedName>
        <fullName evidence="2">Adenylate cyclase</fullName>
        <ecNumber evidence="2">4.6.1.1</ecNumber>
    </submittedName>
</protein>
<reference evidence="2 3" key="1">
    <citation type="journal article" date="2013" name="Genome Announc.">
        <title>Complete genome sequence of Simiduia agarivorans SA1(T), a marine bacterium able to degrade a variety of polysaccharides.</title>
        <authorList>
            <person name="Lin S.Y."/>
            <person name="Shieh W.Y."/>
            <person name="Chen J.S."/>
            <person name="Tang S.L."/>
        </authorList>
    </citation>
    <scope>NUCLEOTIDE SEQUENCE [LARGE SCALE GENOMIC DNA]</scope>
    <source>
        <strain evidence="3">DSM 21679 / JCM 13881 / BCRC 17597 / SA1</strain>
    </source>
</reference>
<evidence type="ECO:0000259" key="1">
    <source>
        <dbReference type="Pfam" id="PF12633"/>
    </source>
</evidence>
<dbReference type="PANTHER" id="PTHR38760:SF1">
    <property type="entry name" value="ADENYLATE CYCLASE"/>
    <property type="match status" value="1"/>
</dbReference>
<keyword evidence="3" id="KW-1185">Reference proteome</keyword>
<dbReference type="AlphaFoldDB" id="K4KKJ3"/>
<dbReference type="Proteomes" id="UP000000466">
    <property type="component" value="Chromosome"/>
</dbReference>
<dbReference type="HOGENOM" id="CLU_013280_0_0_6"/>
<sequence>MADGEPNHHPLDSARDRETTAQIRARFHALNQSRLALAQMSLSERQCDALRLLPLLLHINHPRLPGFCGTAVPSGISQFDPDPHQLQLARKITPGFRYGGTRNRSNQLAALYVMGSVGTVAQGAHSDMDFWVCCESSVGPDDRQQLTDKTQRLSQWASGLGLEWHFFVMDADAFARGTLQTLTTESSGSAQHFLLLDEFYRSAILLAGQEPLWWYMNAANRARYSEQRALFQKTRFLREEQWLDFGPVCDVPPEEFVSAAVWQLYKAISSPHKSLLKLWLLEVYLGRYPQVLTLADKMKLLVYAGNFHPESLDPYLLLLQELTDYFVSRKEFDRLELMRQCFYVKLAKRYRDLTKPHHAPLRNALDEWLWNPIDFEHLDNMHQWNAQQVINERRKLTHELTNSYRHLLHMARTTSPNLELAHEDIGVLGRKLFASFERSSGKIERINMGISSDLQARYLLIEQEQNQWCLYITNRRWEKTRTPLIGHGQLAFVLLWAYCNGVLTPQSRLRWLTESAHQDLRPWLRCMTSLPLLPWHEARHDAFTRKASAELWVVLVNDPGHLPDFSFYSDRPETDPLNTSAGSLIRHLQLITRNSWGEIHWHNLGDSLAELIARFGDQQPRPGQMEVRSLSRVAATLIEQRLSQLLQRLHSLVDARLLLVNGDQIILWDGADSGGFDSVDALFCHLAKPRQRKTPWQLDNPDHLPDNLILLRGPAQFQTEGLQVFYRITGQHAEVLVHDECGSMVHFRTSYYQRDNLLKPLHHFLRAIVQRLPLDQHRWLFGIIPIQFYQWHDTGRWQQQHATSDISRLPLGRLHIAVLDMNDAPTAPGQWRLQAWLDHQAIEGEPMCRAIAAAVLACRSSGERYPVHITDLEIDACKRSLPVLGQLQSSHYLTVKVQLEAAINSAMQAL</sequence>
<dbReference type="Pfam" id="PF12633">
    <property type="entry name" value="Adenyl_cycl_N"/>
    <property type="match status" value="1"/>
</dbReference>
<dbReference type="PIRSF" id="PIRSF001444">
    <property type="entry name" value="Adenylate_cycl"/>
    <property type="match status" value="1"/>
</dbReference>
<organism evidence="2 3">
    <name type="scientific">Simiduia agarivorans (strain DSM 21679 / JCM 13881 / BCRC 17597 / SA1)</name>
    <dbReference type="NCBI Taxonomy" id="1117647"/>
    <lineage>
        <taxon>Bacteria</taxon>
        <taxon>Pseudomonadati</taxon>
        <taxon>Pseudomonadota</taxon>
        <taxon>Gammaproteobacteria</taxon>
        <taxon>Cellvibrionales</taxon>
        <taxon>Cellvibrionaceae</taxon>
        <taxon>Simiduia</taxon>
    </lineage>
</organism>
<dbReference type="GO" id="GO:0004016">
    <property type="term" value="F:adenylate cyclase activity"/>
    <property type="evidence" value="ECO:0007669"/>
    <property type="project" value="UniProtKB-EC"/>
</dbReference>
<dbReference type="EC" id="4.6.1.1" evidence="2"/>
<dbReference type="eggNOG" id="COG3072">
    <property type="taxonomic scope" value="Bacteria"/>
</dbReference>
<gene>
    <name evidence="2" type="primary">cyaA</name>
    <name evidence="2" type="ordered locus">M5M_11820</name>
</gene>
<dbReference type="EMBL" id="CP003746">
    <property type="protein sequence ID" value="AFU99541.1"/>
    <property type="molecule type" value="Genomic_DNA"/>
</dbReference>
<dbReference type="InterPro" id="IPR000274">
    <property type="entry name" value="Adenylate_cyclase_1"/>
</dbReference>
<proteinExistence type="predicted"/>
<dbReference type="STRING" id="1117647.M5M_11820"/>
<dbReference type="Pfam" id="PF01295">
    <property type="entry name" value="Adenylate_cycl"/>
    <property type="match status" value="1"/>
</dbReference>
<keyword evidence="2" id="KW-0456">Lyase</keyword>
<dbReference type="KEGG" id="saga:M5M_11820"/>
<dbReference type="GO" id="GO:0006171">
    <property type="term" value="P:cAMP biosynthetic process"/>
    <property type="evidence" value="ECO:0007669"/>
    <property type="project" value="InterPro"/>
</dbReference>
<accession>K4KKJ3</accession>
<dbReference type="OrthoDB" id="5571448at2"/>
<dbReference type="PANTHER" id="PTHR38760">
    <property type="entry name" value="ADENYLATE CYCLASE"/>
    <property type="match status" value="1"/>
</dbReference>
<dbReference type="InterPro" id="IPR024685">
    <property type="entry name" value="Adenylate_cyclase_1_N"/>
</dbReference>
<evidence type="ECO:0000313" key="2">
    <source>
        <dbReference type="EMBL" id="AFU99541.1"/>
    </source>
</evidence>
<feature type="domain" description="Adenylate cyclase class-I N-terminal" evidence="1">
    <location>
        <begin position="21"/>
        <end position="214"/>
    </location>
</feature>
<evidence type="ECO:0000313" key="3">
    <source>
        <dbReference type="Proteomes" id="UP000000466"/>
    </source>
</evidence>
<name>K4KKJ3_SIMAS</name>
<dbReference type="RefSeq" id="WP_015047705.1">
    <property type="nucleotide sequence ID" value="NC_018868.3"/>
</dbReference>